<reference evidence="2" key="1">
    <citation type="journal article" date="2020" name="New Phytol.">
        <title>Comparative genomics reveals dynamic genome evolution in host specialist ectomycorrhizal fungi.</title>
        <authorList>
            <person name="Lofgren L.A."/>
            <person name="Nguyen N.H."/>
            <person name="Vilgalys R."/>
            <person name="Ruytinx J."/>
            <person name="Liao H.L."/>
            <person name="Branco S."/>
            <person name="Kuo A."/>
            <person name="LaButti K."/>
            <person name="Lipzen A."/>
            <person name="Andreopoulos W."/>
            <person name="Pangilinan J."/>
            <person name="Riley R."/>
            <person name="Hundley H."/>
            <person name="Na H."/>
            <person name="Barry K."/>
            <person name="Grigoriev I.V."/>
            <person name="Stajich J.E."/>
            <person name="Kennedy P.G."/>
        </authorList>
    </citation>
    <scope>NUCLEOTIDE SEQUENCE</scope>
    <source>
        <strain evidence="2">FC203</strain>
    </source>
</reference>
<dbReference type="Proteomes" id="UP001195769">
    <property type="component" value="Unassembled WGS sequence"/>
</dbReference>
<keyword evidence="1" id="KW-0472">Membrane</keyword>
<proteinExistence type="predicted"/>
<dbReference type="GeneID" id="64667469"/>
<dbReference type="EMBL" id="JABBWK010000012">
    <property type="protein sequence ID" value="KAG1903561.1"/>
    <property type="molecule type" value="Genomic_DNA"/>
</dbReference>
<keyword evidence="1" id="KW-0812">Transmembrane</keyword>
<accession>A0AAD4ECC1</accession>
<dbReference type="RefSeq" id="XP_041229136.1">
    <property type="nucleotide sequence ID" value="XM_041373171.1"/>
</dbReference>
<evidence type="ECO:0000313" key="3">
    <source>
        <dbReference type="Proteomes" id="UP001195769"/>
    </source>
</evidence>
<dbReference type="AlphaFoldDB" id="A0AAD4ECC1"/>
<feature type="transmembrane region" description="Helical" evidence="1">
    <location>
        <begin position="46"/>
        <end position="66"/>
    </location>
</feature>
<evidence type="ECO:0000256" key="1">
    <source>
        <dbReference type="SAM" id="Phobius"/>
    </source>
</evidence>
<keyword evidence="1" id="KW-1133">Transmembrane helix</keyword>
<feature type="transmembrane region" description="Helical" evidence="1">
    <location>
        <begin position="6"/>
        <end position="25"/>
    </location>
</feature>
<keyword evidence="3" id="KW-1185">Reference proteome</keyword>
<evidence type="ECO:0000313" key="2">
    <source>
        <dbReference type="EMBL" id="KAG1903561.1"/>
    </source>
</evidence>
<organism evidence="2 3">
    <name type="scientific">Suillus fuscotomentosus</name>
    <dbReference type="NCBI Taxonomy" id="1912939"/>
    <lineage>
        <taxon>Eukaryota</taxon>
        <taxon>Fungi</taxon>
        <taxon>Dikarya</taxon>
        <taxon>Basidiomycota</taxon>
        <taxon>Agaricomycotina</taxon>
        <taxon>Agaricomycetes</taxon>
        <taxon>Agaricomycetidae</taxon>
        <taxon>Boletales</taxon>
        <taxon>Suillineae</taxon>
        <taxon>Suillaceae</taxon>
        <taxon>Suillus</taxon>
    </lineage>
</organism>
<comment type="caution">
    <text evidence="2">The sequence shown here is derived from an EMBL/GenBank/DDBJ whole genome shotgun (WGS) entry which is preliminary data.</text>
</comment>
<protein>
    <submittedName>
        <fullName evidence="2">Uncharacterized protein</fullName>
    </submittedName>
</protein>
<gene>
    <name evidence="2" type="ORF">F5891DRAFT_76341</name>
</gene>
<name>A0AAD4ECC1_9AGAM</name>
<sequence>MRHLTTHVVLIVRLLVVLSIMSIGLSENTYLNCLRKVGLKRRSPRFRTSPLSLAYTLLPMWSFFVLNLRTVQVEITSYSMGNSFD</sequence>